<sequence length="387" mass="43737">MKKLRYGMIGGGIGSMMGDVHIKAAQGAKDYVLVCGAFSRSPEKSLAFKNKLNYPELRLYPTFEEMLNQEAMLPEQERMQVVSILTPNHLHFAAASQALRLGFHVILEKPITLTLAEAKELQVLASKYQRKVCVNYSYGGYTKVKEARHLIEQGLLGKIRKVEITFHQDWLYKAFEKDNPQAAWRTDPTQSGLAGTTADLGTHAFYLAEYMTGLKITQLYALIAMHVEGRKLDDDASVLLKFNNNATGIISVMQMAVGENNLTISIYGNCSTLKWEFNNRNLLKICTPISSPQLFKPVKNVIFEDTKEMEQDYQALATHYRNFAQDINALSPTIQYPTLIDGIRGMAWIEAVIQSHLTQHWVNVEDILPIQEEIQDITEQAYEAKLV</sequence>
<evidence type="ECO:0000313" key="4">
    <source>
        <dbReference type="Proteomes" id="UP000254968"/>
    </source>
</evidence>
<dbReference type="OrthoDB" id="9801953at2"/>
<feature type="domain" description="Gfo/Idh/MocA-like oxidoreductase N-terminal" evidence="1">
    <location>
        <begin position="4"/>
        <end position="136"/>
    </location>
</feature>
<dbReference type="GO" id="GO:0016491">
    <property type="term" value="F:oxidoreductase activity"/>
    <property type="evidence" value="ECO:0007669"/>
    <property type="project" value="UniProtKB-KW"/>
</dbReference>
<protein>
    <submittedName>
        <fullName evidence="3">Oxidoreductase</fullName>
        <ecNumber evidence="3">1.-.-.-</ecNumber>
    </submittedName>
</protein>
<dbReference type="PANTHER" id="PTHR43708">
    <property type="entry name" value="CONSERVED EXPRESSED OXIDOREDUCTASE (EUROFUNG)"/>
    <property type="match status" value="1"/>
</dbReference>
<dbReference type="Pfam" id="PF22725">
    <property type="entry name" value="GFO_IDH_MocA_C3"/>
    <property type="match status" value="1"/>
</dbReference>
<proteinExistence type="predicted"/>
<dbReference type="GO" id="GO:0000166">
    <property type="term" value="F:nucleotide binding"/>
    <property type="evidence" value="ECO:0007669"/>
    <property type="project" value="InterPro"/>
</dbReference>
<dbReference type="AlphaFoldDB" id="A0A378HZR7"/>
<dbReference type="EC" id="1.-.-.-" evidence="3"/>
<dbReference type="Pfam" id="PF01408">
    <property type="entry name" value="GFO_IDH_MocA"/>
    <property type="match status" value="1"/>
</dbReference>
<dbReference type="InterPro" id="IPR055170">
    <property type="entry name" value="GFO_IDH_MocA-like_dom"/>
</dbReference>
<dbReference type="RefSeq" id="WP_115301746.1">
    <property type="nucleotide sequence ID" value="NZ_CAAAHO010000006.1"/>
</dbReference>
<dbReference type="InterPro" id="IPR036291">
    <property type="entry name" value="NAD(P)-bd_dom_sf"/>
</dbReference>
<dbReference type="Gene3D" id="3.40.50.720">
    <property type="entry name" value="NAD(P)-binding Rossmann-like Domain"/>
    <property type="match status" value="1"/>
</dbReference>
<dbReference type="Gene3D" id="3.30.360.10">
    <property type="entry name" value="Dihydrodipicolinate Reductase, domain 2"/>
    <property type="match status" value="1"/>
</dbReference>
<evidence type="ECO:0000259" key="2">
    <source>
        <dbReference type="Pfam" id="PF22725"/>
    </source>
</evidence>
<dbReference type="InterPro" id="IPR000683">
    <property type="entry name" value="Gfo/Idh/MocA-like_OxRdtase_N"/>
</dbReference>
<dbReference type="Proteomes" id="UP000254968">
    <property type="component" value="Unassembled WGS sequence"/>
</dbReference>
<dbReference type="EMBL" id="UGNV01000001">
    <property type="protein sequence ID" value="STX27960.1"/>
    <property type="molecule type" value="Genomic_DNA"/>
</dbReference>
<feature type="domain" description="GFO/IDH/MocA-like oxidoreductase" evidence="2">
    <location>
        <begin position="145"/>
        <end position="269"/>
    </location>
</feature>
<dbReference type="PANTHER" id="PTHR43708:SF3">
    <property type="entry name" value="OXIDOREDUCTASE"/>
    <property type="match status" value="1"/>
</dbReference>
<gene>
    <name evidence="3" type="primary">ydgJ_1</name>
    <name evidence="3" type="ORF">NCTC13315_00482</name>
</gene>
<dbReference type="InterPro" id="IPR051317">
    <property type="entry name" value="Gfo/Idh/MocA_oxidoreduct"/>
</dbReference>
<evidence type="ECO:0000313" key="3">
    <source>
        <dbReference type="EMBL" id="STX27960.1"/>
    </source>
</evidence>
<keyword evidence="4" id="KW-1185">Reference proteome</keyword>
<reference evidence="3 4" key="1">
    <citation type="submission" date="2018-06" db="EMBL/GenBank/DDBJ databases">
        <authorList>
            <consortium name="Pathogen Informatics"/>
            <person name="Doyle S."/>
        </authorList>
    </citation>
    <scope>NUCLEOTIDE SEQUENCE [LARGE SCALE GENOMIC DNA]</scope>
    <source>
        <strain evidence="3 4">NCTC13315</strain>
    </source>
</reference>
<dbReference type="SUPFAM" id="SSF51735">
    <property type="entry name" value="NAD(P)-binding Rossmann-fold domains"/>
    <property type="match status" value="1"/>
</dbReference>
<accession>A0A378HZR7</accession>
<keyword evidence="3" id="KW-0560">Oxidoreductase</keyword>
<name>A0A378HZR7_9GAMM</name>
<organism evidence="3 4">
    <name type="scientific">Legionella beliardensis</name>
    <dbReference type="NCBI Taxonomy" id="91822"/>
    <lineage>
        <taxon>Bacteria</taxon>
        <taxon>Pseudomonadati</taxon>
        <taxon>Pseudomonadota</taxon>
        <taxon>Gammaproteobacteria</taxon>
        <taxon>Legionellales</taxon>
        <taxon>Legionellaceae</taxon>
        <taxon>Legionella</taxon>
    </lineage>
</organism>
<dbReference type="SUPFAM" id="SSF55347">
    <property type="entry name" value="Glyceraldehyde-3-phosphate dehydrogenase-like, C-terminal domain"/>
    <property type="match status" value="1"/>
</dbReference>
<evidence type="ECO:0000259" key="1">
    <source>
        <dbReference type="Pfam" id="PF01408"/>
    </source>
</evidence>